<proteinExistence type="predicted"/>
<name>A0A8J2HT16_COTCN</name>
<accession>A0A8J2HT16</accession>
<sequence length="279" mass="32009">MTLLLGAQQSLPWTTIIAILSLINTLFGHKVVPESKYQLFKLLQLDDKMICYHMFCKDCSLYIGAQNNSNSEDLTCPNCGIEDNSSNISFFLTLDMETQLKTILQDSQVQEALIDRFEGKNQKRDFHEIENITDGRIYKKLSIANNPLSENFNLTYTFNTDGCQASKSCKISTWPIYIIINELPPKLQTKHMIMCGLWIHEKEPNMQIFLKPFVDQGNKLSEKGFDWKLRDRMIVSKFIPICAVVDSVARCKLLNMKKFNGSYGCTFCEHPAETVEGYK</sequence>
<organism evidence="1 2">
    <name type="scientific">Cotesia congregata</name>
    <name type="common">Parasitoid wasp</name>
    <name type="synonym">Apanteles congregatus</name>
    <dbReference type="NCBI Taxonomy" id="51543"/>
    <lineage>
        <taxon>Eukaryota</taxon>
        <taxon>Metazoa</taxon>
        <taxon>Ecdysozoa</taxon>
        <taxon>Arthropoda</taxon>
        <taxon>Hexapoda</taxon>
        <taxon>Insecta</taxon>
        <taxon>Pterygota</taxon>
        <taxon>Neoptera</taxon>
        <taxon>Endopterygota</taxon>
        <taxon>Hymenoptera</taxon>
        <taxon>Apocrita</taxon>
        <taxon>Ichneumonoidea</taxon>
        <taxon>Braconidae</taxon>
        <taxon>Microgastrinae</taxon>
        <taxon>Cotesia</taxon>
    </lineage>
</organism>
<feature type="non-terminal residue" evidence="1">
    <location>
        <position position="279"/>
    </location>
</feature>
<dbReference type="Pfam" id="PF02992">
    <property type="entry name" value="Transposase_21"/>
    <property type="match status" value="1"/>
</dbReference>
<dbReference type="InterPro" id="IPR004242">
    <property type="entry name" value="Transposase_21"/>
</dbReference>
<dbReference type="Proteomes" id="UP000786811">
    <property type="component" value="Unassembled WGS sequence"/>
</dbReference>
<gene>
    <name evidence="1" type="ORF">HICCMSTLAB_LOCUS14068</name>
</gene>
<dbReference type="AlphaFoldDB" id="A0A8J2HT16"/>
<comment type="caution">
    <text evidence="1">The sequence shown here is derived from an EMBL/GenBank/DDBJ whole genome shotgun (WGS) entry which is preliminary data.</text>
</comment>
<dbReference type="EMBL" id="CAJNRD030001630">
    <property type="protein sequence ID" value="CAG5110043.1"/>
    <property type="molecule type" value="Genomic_DNA"/>
</dbReference>
<dbReference type="OrthoDB" id="8194903at2759"/>
<evidence type="ECO:0000313" key="1">
    <source>
        <dbReference type="EMBL" id="CAG5110043.1"/>
    </source>
</evidence>
<keyword evidence="2" id="KW-1185">Reference proteome</keyword>
<reference evidence="1" key="1">
    <citation type="submission" date="2021-04" db="EMBL/GenBank/DDBJ databases">
        <authorList>
            <person name="Chebbi M.A.C M."/>
        </authorList>
    </citation>
    <scope>NUCLEOTIDE SEQUENCE</scope>
</reference>
<dbReference type="SUPFAM" id="SSF57850">
    <property type="entry name" value="RING/U-box"/>
    <property type="match status" value="1"/>
</dbReference>
<protein>
    <submittedName>
        <fullName evidence="1">Uncharacterized protein</fullName>
    </submittedName>
</protein>
<evidence type="ECO:0000313" key="2">
    <source>
        <dbReference type="Proteomes" id="UP000786811"/>
    </source>
</evidence>